<proteinExistence type="predicted"/>
<keyword evidence="1" id="KW-0418">Kinase</keyword>
<dbReference type="Proteomes" id="UP001215503">
    <property type="component" value="Unassembled WGS sequence"/>
</dbReference>
<dbReference type="Gene3D" id="3.10.50.30">
    <property type="entry name" value="Transcription elongation factor, GreA/GreB, C-terminal domain"/>
    <property type="match status" value="1"/>
</dbReference>
<sequence>MKAAAGRCLLTAGDYAVLQELAETAEHGDPLVSFLLRQKLAAARVILPQDMPASVATLNSRVVFRLEGRAAEARVLAFDTRHGAPGLTLGLYTPLGITLLGMSAGDQAQVCMRDSSFWPVILEQVTWQPEASLNHTLEGAAQ</sequence>
<accession>A0ABT5YK65</accession>
<name>A0ABT5YK65_9PROT</name>
<dbReference type="GO" id="GO:0016301">
    <property type="term" value="F:kinase activity"/>
    <property type="evidence" value="ECO:0007669"/>
    <property type="project" value="UniProtKB-KW"/>
</dbReference>
<evidence type="ECO:0000313" key="2">
    <source>
        <dbReference type="Proteomes" id="UP001215503"/>
    </source>
</evidence>
<protein>
    <submittedName>
        <fullName evidence="1">Nucleoside-diphosphate kinase</fullName>
    </submittedName>
</protein>
<keyword evidence="2" id="KW-1185">Reference proteome</keyword>
<evidence type="ECO:0000313" key="1">
    <source>
        <dbReference type="EMBL" id="MDF2095302.1"/>
    </source>
</evidence>
<dbReference type="EMBL" id="JARHUD010000002">
    <property type="protein sequence ID" value="MDF2095302.1"/>
    <property type="molecule type" value="Genomic_DNA"/>
</dbReference>
<reference evidence="1 2" key="1">
    <citation type="submission" date="2023-03" db="EMBL/GenBank/DDBJ databases">
        <title>Fodinicurvata sp. CAU 1616 isolated from sea sendiment.</title>
        <authorList>
            <person name="Kim W."/>
        </authorList>
    </citation>
    <scope>NUCLEOTIDE SEQUENCE [LARGE SCALE GENOMIC DNA]</scope>
    <source>
        <strain evidence="1 2">CAU 1616</strain>
    </source>
</reference>
<gene>
    <name evidence="1" type="ORF">P2G67_04865</name>
</gene>
<dbReference type="InterPro" id="IPR036953">
    <property type="entry name" value="GreA/GreB_C_sf"/>
</dbReference>
<organism evidence="1 2">
    <name type="scientific">Aquibaculum arenosum</name>
    <dbReference type="NCBI Taxonomy" id="3032591"/>
    <lineage>
        <taxon>Bacteria</taxon>
        <taxon>Pseudomonadati</taxon>
        <taxon>Pseudomonadota</taxon>
        <taxon>Alphaproteobacteria</taxon>
        <taxon>Rhodospirillales</taxon>
        <taxon>Rhodovibrionaceae</taxon>
        <taxon>Aquibaculum</taxon>
    </lineage>
</organism>
<dbReference type="RefSeq" id="WP_275820587.1">
    <property type="nucleotide sequence ID" value="NZ_JARHUD010000002.1"/>
</dbReference>
<comment type="caution">
    <text evidence="1">The sequence shown here is derived from an EMBL/GenBank/DDBJ whole genome shotgun (WGS) entry which is preliminary data.</text>
</comment>
<keyword evidence="1" id="KW-0808">Transferase</keyword>